<gene>
    <name evidence="1" type="ORF">BOTCAL_0163g00090</name>
</gene>
<sequence length="382" mass="43498">MIDLNKANSFPLLKGSIDLLLLLPHYLDTIEDFIHLSSSCKTLHNIYTEHTPLPGLLFELAAASSLEIFEPKPHFLIAGVARQMGEWAIETPENRIEFHESFKTEGIFGLFELCKKRGEITLEEIRSLVDRKSILRSLVLIHSKRNHRTVYSEYTAMLPYLQIAMFGGLFAASIRNFCEPGVANPLHTRTRLDWWAKFCPDRSCNDSLDIIGSQPPWLGGRQMYAIMEALQNTTSLQTPTLISLMKRIPECFVTSADERRKFSYHNTYHDRNVAFSAFVYLQGWDSLDLMYQVEVGKKSLHAQAAVDAAMIAFRMNTSQVAKYKVTSDDVKDDVCEDLGTVVSIELDTRFVCDRGLLRTMLYSILGHQHDITGEIMMLFSID</sequence>
<name>A0A4Y8D3S0_9HELO</name>
<evidence type="ECO:0000313" key="1">
    <source>
        <dbReference type="EMBL" id="TEY62366.1"/>
    </source>
</evidence>
<reference evidence="1 2" key="1">
    <citation type="submission" date="2017-11" db="EMBL/GenBank/DDBJ databases">
        <title>Comparative genomics of Botrytis spp.</title>
        <authorList>
            <person name="Valero-Jimenez C.A."/>
            <person name="Tapia P."/>
            <person name="Veloso J."/>
            <person name="Silva-Moreno E."/>
            <person name="Staats M."/>
            <person name="Valdes J.H."/>
            <person name="Van Kan J.A.L."/>
        </authorList>
    </citation>
    <scope>NUCLEOTIDE SEQUENCE [LARGE SCALE GENOMIC DNA]</scope>
    <source>
        <strain evidence="1 2">MUCL2830</strain>
    </source>
</reference>
<dbReference type="AlphaFoldDB" id="A0A4Y8D3S0"/>
<evidence type="ECO:0008006" key="3">
    <source>
        <dbReference type="Google" id="ProtNLM"/>
    </source>
</evidence>
<dbReference type="Proteomes" id="UP000297299">
    <property type="component" value="Unassembled WGS sequence"/>
</dbReference>
<proteinExistence type="predicted"/>
<dbReference type="STRING" id="38488.A0A4Y8D3S0"/>
<keyword evidence="2" id="KW-1185">Reference proteome</keyword>
<comment type="caution">
    <text evidence="1">The sequence shown here is derived from an EMBL/GenBank/DDBJ whole genome shotgun (WGS) entry which is preliminary data.</text>
</comment>
<dbReference type="OrthoDB" id="2853639at2759"/>
<dbReference type="EMBL" id="PHWZ01000163">
    <property type="protein sequence ID" value="TEY62366.1"/>
    <property type="molecule type" value="Genomic_DNA"/>
</dbReference>
<protein>
    <recommendedName>
        <fullName evidence="3">F-box domain-containing protein</fullName>
    </recommendedName>
</protein>
<organism evidence="1 2">
    <name type="scientific">Botryotinia calthae</name>
    <dbReference type="NCBI Taxonomy" id="38488"/>
    <lineage>
        <taxon>Eukaryota</taxon>
        <taxon>Fungi</taxon>
        <taxon>Dikarya</taxon>
        <taxon>Ascomycota</taxon>
        <taxon>Pezizomycotina</taxon>
        <taxon>Leotiomycetes</taxon>
        <taxon>Helotiales</taxon>
        <taxon>Sclerotiniaceae</taxon>
        <taxon>Botryotinia</taxon>
    </lineage>
</organism>
<accession>A0A4Y8D3S0</accession>
<evidence type="ECO:0000313" key="2">
    <source>
        <dbReference type="Proteomes" id="UP000297299"/>
    </source>
</evidence>